<dbReference type="InterPro" id="IPR001279">
    <property type="entry name" value="Metallo-B-lactamas"/>
</dbReference>
<dbReference type="SMART" id="SM00849">
    <property type="entry name" value="Lactamase_B"/>
    <property type="match status" value="1"/>
</dbReference>
<dbReference type="Gene3D" id="3.60.15.10">
    <property type="entry name" value="Ribonuclease Z/Hydroxyacylglutathione hydrolase-like"/>
    <property type="match status" value="1"/>
</dbReference>
<dbReference type="InterPro" id="IPR036866">
    <property type="entry name" value="RibonucZ/Hydroxyglut_hydro"/>
</dbReference>
<evidence type="ECO:0000259" key="1">
    <source>
        <dbReference type="SMART" id="SM00849"/>
    </source>
</evidence>
<dbReference type="PANTHER" id="PTHR42663">
    <property type="entry name" value="HYDROLASE C777.06C-RELATED-RELATED"/>
    <property type="match status" value="1"/>
</dbReference>
<evidence type="ECO:0000313" key="2">
    <source>
        <dbReference type="EMBL" id="KAE9634958.1"/>
    </source>
</evidence>
<comment type="caution">
    <text evidence="2">The sequence shown here is derived from an EMBL/GenBank/DDBJ whole genome shotgun (WGS) entry which is preliminary data.</text>
</comment>
<name>A0A7C8LI86_9FIRM</name>
<keyword evidence="3" id="KW-1185">Reference proteome</keyword>
<accession>A0A7C8LI86</accession>
<dbReference type="Pfam" id="PF12706">
    <property type="entry name" value="Lactamase_B_2"/>
    <property type="match status" value="1"/>
</dbReference>
<dbReference type="GO" id="GO:0016787">
    <property type="term" value="F:hydrolase activity"/>
    <property type="evidence" value="ECO:0007669"/>
    <property type="project" value="UniProtKB-KW"/>
</dbReference>
<organism evidence="2 3">
    <name type="scientific">Defluviitalea raffinosedens</name>
    <dbReference type="NCBI Taxonomy" id="1450156"/>
    <lineage>
        <taxon>Bacteria</taxon>
        <taxon>Bacillati</taxon>
        <taxon>Bacillota</taxon>
        <taxon>Clostridia</taxon>
        <taxon>Lachnospirales</taxon>
        <taxon>Defluviitaleaceae</taxon>
        <taxon>Defluviitalea</taxon>
    </lineage>
</organism>
<dbReference type="RefSeq" id="WP_158740045.1">
    <property type="nucleotide sequence ID" value="NZ_JAFBEP010000007.1"/>
</dbReference>
<dbReference type="Proteomes" id="UP000483018">
    <property type="component" value="Unassembled WGS sequence"/>
</dbReference>
<dbReference type="PANTHER" id="PTHR42663:SF4">
    <property type="entry name" value="SLL1036 PROTEIN"/>
    <property type="match status" value="1"/>
</dbReference>
<keyword evidence="2" id="KW-0378">Hydrolase</keyword>
<dbReference type="SUPFAM" id="SSF56281">
    <property type="entry name" value="Metallo-hydrolase/oxidoreductase"/>
    <property type="match status" value="1"/>
</dbReference>
<sequence>MGEKNASITFYGVRGSIPTPGKDTAEFGGNTSCVEVLLGSKLFILDAGTGIRALGDSLLKRYQKINGDIFITHTHWDHIQGFPFFGPVFLEGNSFRIFGPGKKDASFEDLLRNQMHSHFFPVQIEHLKAHLEFIQIEDKQKIQLDDDITVMTSATNHPGGCLSYRIQYKNYIICYLTDTEHSAKTFESLVSHAKNADIIIYDATYTEEEYHGYNGRTSKKGWGHSTWLEGIKLCRAAGGKKLVLFHHDIHHTDSDMKAIEKAAKEVYPDTIAAREGMTIYL</sequence>
<dbReference type="CDD" id="cd07715">
    <property type="entry name" value="TaR3-like_MBL-fold"/>
    <property type="match status" value="1"/>
</dbReference>
<gene>
    <name evidence="2" type="ORF">GND95_06500</name>
</gene>
<protein>
    <submittedName>
        <fullName evidence="2">MBL fold metallo-hydrolase</fullName>
    </submittedName>
</protein>
<dbReference type="OrthoDB" id="9800940at2"/>
<feature type="domain" description="Metallo-beta-lactamase" evidence="1">
    <location>
        <begin position="30"/>
        <end position="224"/>
    </location>
</feature>
<dbReference type="EMBL" id="WSLF01000004">
    <property type="protein sequence ID" value="KAE9634958.1"/>
    <property type="molecule type" value="Genomic_DNA"/>
</dbReference>
<dbReference type="AlphaFoldDB" id="A0A7C8LI86"/>
<proteinExistence type="predicted"/>
<evidence type="ECO:0000313" key="3">
    <source>
        <dbReference type="Proteomes" id="UP000483018"/>
    </source>
</evidence>
<reference evidence="2 3" key="1">
    <citation type="submission" date="2019-12" db="EMBL/GenBank/DDBJ databases">
        <title>Defluviitalea raffinosedens, isolated from a biogas fermenter, genome sequencing and characterization.</title>
        <authorList>
            <person name="Rettenmaier R."/>
            <person name="Schneider M."/>
            <person name="Neuhaus K."/>
            <person name="Liebl W."/>
            <person name="Zverlov V."/>
        </authorList>
    </citation>
    <scope>NUCLEOTIDE SEQUENCE [LARGE SCALE GENOMIC DNA]</scope>
    <source>
        <strain evidence="2 3">249c-K6</strain>
    </source>
</reference>